<reference evidence="1 2" key="1">
    <citation type="submission" date="2018-03" db="EMBL/GenBank/DDBJ databases">
        <authorList>
            <person name="Keele B.F."/>
        </authorList>
    </citation>
    <scope>NUCLEOTIDE SEQUENCE [LARGE SCALE GENOMIC DNA]</scope>
    <source>
        <strain evidence="1 2">AU19729</strain>
    </source>
</reference>
<comment type="caution">
    <text evidence="1">The sequence shown here is derived from an EMBL/GenBank/DDBJ whole genome shotgun (WGS) entry which is preliminary data.</text>
</comment>
<gene>
    <name evidence="1" type="ORF">C6Q15_24645</name>
</gene>
<dbReference type="RefSeq" id="WP_105771870.1">
    <property type="nucleotide sequence ID" value="NZ_CP033747.1"/>
</dbReference>
<name>A0A2S9MDW8_9BURK</name>
<dbReference type="EMBL" id="PVGH01000093">
    <property type="protein sequence ID" value="PRF55847.1"/>
    <property type="molecule type" value="Genomic_DNA"/>
</dbReference>
<proteinExistence type="predicted"/>
<dbReference type="Proteomes" id="UP000238982">
    <property type="component" value="Unassembled WGS sequence"/>
</dbReference>
<evidence type="ECO:0000313" key="2">
    <source>
        <dbReference type="Proteomes" id="UP000238982"/>
    </source>
</evidence>
<organism evidence="1 2">
    <name type="scientific">Burkholderia multivorans</name>
    <dbReference type="NCBI Taxonomy" id="87883"/>
    <lineage>
        <taxon>Bacteria</taxon>
        <taxon>Pseudomonadati</taxon>
        <taxon>Pseudomonadota</taxon>
        <taxon>Betaproteobacteria</taxon>
        <taxon>Burkholderiales</taxon>
        <taxon>Burkholderiaceae</taxon>
        <taxon>Burkholderia</taxon>
        <taxon>Burkholderia cepacia complex</taxon>
    </lineage>
</organism>
<sequence>MQISILDYEEADVISDTVVYRLCDMAKGRADDNLSAVLSSYTHEQLEVIPNFLLEMSRIEWRHHNPDLASEAATLLREKFLI</sequence>
<dbReference type="AlphaFoldDB" id="A0A2S9MDW8"/>
<evidence type="ECO:0000313" key="1">
    <source>
        <dbReference type="EMBL" id="PRF55847.1"/>
    </source>
</evidence>
<protein>
    <submittedName>
        <fullName evidence="1">Uncharacterized protein</fullName>
    </submittedName>
</protein>
<accession>A0A2S9MDW8</accession>